<evidence type="ECO:0000256" key="1">
    <source>
        <dbReference type="ARBA" id="ARBA00038115"/>
    </source>
</evidence>
<feature type="transmembrane region" description="Helical" evidence="2">
    <location>
        <begin position="369"/>
        <end position="390"/>
    </location>
</feature>
<accession>A0A2V3Y2U5</accession>
<name>A0A2V3Y2U5_9FIRM</name>
<evidence type="ECO:0000259" key="3">
    <source>
        <dbReference type="Pfam" id="PF00561"/>
    </source>
</evidence>
<feature type="transmembrane region" description="Helical" evidence="2">
    <location>
        <begin position="569"/>
        <end position="590"/>
    </location>
</feature>
<dbReference type="PANTHER" id="PTHR22946">
    <property type="entry name" value="DIENELACTONE HYDROLASE DOMAIN-CONTAINING PROTEIN-RELATED"/>
    <property type="match status" value="1"/>
</dbReference>
<feature type="domain" description="AB hydrolase-1" evidence="3">
    <location>
        <begin position="67"/>
        <end position="166"/>
    </location>
</feature>
<feature type="transmembrane region" description="Helical" evidence="2">
    <location>
        <begin position="327"/>
        <end position="349"/>
    </location>
</feature>
<reference evidence="4 5" key="1">
    <citation type="submission" date="2018-05" db="EMBL/GenBank/DDBJ databases">
        <title>Genomic Encyclopedia of Type Strains, Phase IV (KMG-IV): sequencing the most valuable type-strain genomes for metagenomic binning, comparative biology and taxonomic classification.</title>
        <authorList>
            <person name="Goeker M."/>
        </authorList>
    </citation>
    <scope>NUCLEOTIDE SEQUENCE [LARGE SCALE GENOMIC DNA]</scope>
    <source>
        <strain evidence="4 5">DSM 24995</strain>
    </source>
</reference>
<dbReference type="SUPFAM" id="SSF53474">
    <property type="entry name" value="alpha/beta-Hydrolases"/>
    <property type="match status" value="1"/>
</dbReference>
<feature type="transmembrane region" description="Helical" evidence="2">
    <location>
        <begin position="289"/>
        <end position="315"/>
    </location>
</feature>
<sequence>MKRWNKRMVMLAAAILLMTAGTLLNVAISTNGGNVKVRRVTYSDSCGNMVSGILYIPRTATKEAPAPAVLTNHGGGASAEAQSSYNVELARRGYVVLSWDASNSGSSEASPDETHGGEASYAFLQSVDYVQKDQLITSGHSMGGVYSFMVAGNHPDHVKAEIAVGMNPGMNDTENFHTNYVCIIGKHDESNLVRSDGNILNMAHNELYHNFFGLSDDETLEVGTLYGSFEEGTARIFYMPNSSHAGAMVNHELLTQYLETVMTATTAPNPISASDQVWMFKDMGMMIQFSGLILLLFASASLLLCTKLFSALILPARRPVGFQRNSLMWWISILLLLFLPAVLFIPGTTLAQKFDVTSILKLDNTANGFALWSLVTACIVLLLFLLYHYLYGKKVGGNLMTYGLSTAENENRVHIAYILKALLFACCIIGITYAAYLLMYYITGGDIHIWLASIRPVTYIRMPYYPVYFFLQIPFFLFSTLAGRSISLNNGERTKGSGMRNSMILSLLFGVLGLGLLFLIFNIVFRTTGSVLFPKNRGYIYAGAIFSMIPAFAVSNTINCYITNKTNSIYTGLFSAVMWSAWIMTAANAIA</sequence>
<dbReference type="GO" id="GO:0016787">
    <property type="term" value="F:hydrolase activity"/>
    <property type="evidence" value="ECO:0007669"/>
    <property type="project" value="UniProtKB-KW"/>
</dbReference>
<dbReference type="Pfam" id="PF00561">
    <property type="entry name" value="Abhydrolase_1"/>
    <property type="match status" value="1"/>
</dbReference>
<proteinExistence type="inferred from homology"/>
<feature type="transmembrane region" description="Helical" evidence="2">
    <location>
        <begin position="462"/>
        <end position="483"/>
    </location>
</feature>
<keyword evidence="2" id="KW-0472">Membrane</keyword>
<feature type="transmembrane region" description="Helical" evidence="2">
    <location>
        <begin position="539"/>
        <end position="562"/>
    </location>
</feature>
<keyword evidence="4" id="KW-0378">Hydrolase</keyword>
<dbReference type="Gene3D" id="3.40.50.1820">
    <property type="entry name" value="alpha/beta hydrolase"/>
    <property type="match status" value="1"/>
</dbReference>
<dbReference type="EMBL" id="QJKD01000012">
    <property type="protein sequence ID" value="PXX50171.1"/>
    <property type="molecule type" value="Genomic_DNA"/>
</dbReference>
<dbReference type="RefSeq" id="WP_110324562.1">
    <property type="nucleotide sequence ID" value="NZ_QJKD01000012.1"/>
</dbReference>
<comment type="caution">
    <text evidence="4">The sequence shown here is derived from an EMBL/GenBank/DDBJ whole genome shotgun (WGS) entry which is preliminary data.</text>
</comment>
<organism evidence="4 5">
    <name type="scientific">Hungatella effluvii</name>
    <dbReference type="NCBI Taxonomy" id="1096246"/>
    <lineage>
        <taxon>Bacteria</taxon>
        <taxon>Bacillati</taxon>
        <taxon>Bacillota</taxon>
        <taxon>Clostridia</taxon>
        <taxon>Lachnospirales</taxon>
        <taxon>Lachnospiraceae</taxon>
        <taxon>Hungatella</taxon>
    </lineage>
</organism>
<dbReference type="InterPro" id="IPR029058">
    <property type="entry name" value="AB_hydrolase_fold"/>
</dbReference>
<keyword evidence="2" id="KW-1133">Transmembrane helix</keyword>
<protein>
    <submittedName>
        <fullName evidence="4">Alpha/beta hydrolase family protein</fullName>
    </submittedName>
</protein>
<evidence type="ECO:0000313" key="4">
    <source>
        <dbReference type="EMBL" id="PXX50171.1"/>
    </source>
</evidence>
<feature type="transmembrane region" description="Helical" evidence="2">
    <location>
        <begin position="504"/>
        <end position="527"/>
    </location>
</feature>
<keyword evidence="5" id="KW-1185">Reference proteome</keyword>
<keyword evidence="2" id="KW-0812">Transmembrane</keyword>
<comment type="similarity">
    <text evidence="1">Belongs to the AB hydrolase superfamily. FUS2 hydrolase family.</text>
</comment>
<evidence type="ECO:0000256" key="2">
    <source>
        <dbReference type="SAM" id="Phobius"/>
    </source>
</evidence>
<feature type="transmembrane region" description="Helical" evidence="2">
    <location>
        <begin position="421"/>
        <end position="442"/>
    </location>
</feature>
<dbReference type="InterPro" id="IPR000073">
    <property type="entry name" value="AB_hydrolase_1"/>
</dbReference>
<dbReference type="Proteomes" id="UP000248057">
    <property type="component" value="Unassembled WGS sequence"/>
</dbReference>
<dbReference type="GeneID" id="86063347"/>
<dbReference type="AlphaFoldDB" id="A0A2V3Y2U5"/>
<evidence type="ECO:0000313" key="5">
    <source>
        <dbReference type="Proteomes" id="UP000248057"/>
    </source>
</evidence>
<gene>
    <name evidence="4" type="ORF">DFR60_11232</name>
</gene>
<dbReference type="InterPro" id="IPR050261">
    <property type="entry name" value="FrsA_esterase"/>
</dbReference>